<protein>
    <submittedName>
        <fullName evidence="1">Uncharacterized protein</fullName>
    </submittedName>
</protein>
<name>A0A6A1WRL8_9ROSI</name>
<dbReference type="PANTHER" id="PTHR33710:SF64">
    <property type="entry name" value="ENDONUCLEASE_EXONUCLEASE_PHOSPHATASE DOMAIN-CONTAINING PROTEIN"/>
    <property type="match status" value="1"/>
</dbReference>
<sequence length="112" mass="13491">MDWEMLYPEVVQRRLPRMYSDYFPIMLESDTFGRGKTPFRFENMWLKEEGFVERVRGWWSSYEFSGSPSFVLNLKLKAVKGDLKVWNREVFGVLHIRKLRLFSELSTLERDG</sequence>
<evidence type="ECO:0000313" key="2">
    <source>
        <dbReference type="Proteomes" id="UP000516437"/>
    </source>
</evidence>
<organism evidence="1 2">
    <name type="scientific">Morella rubra</name>
    <name type="common">Chinese bayberry</name>
    <dbReference type="NCBI Taxonomy" id="262757"/>
    <lineage>
        <taxon>Eukaryota</taxon>
        <taxon>Viridiplantae</taxon>
        <taxon>Streptophyta</taxon>
        <taxon>Embryophyta</taxon>
        <taxon>Tracheophyta</taxon>
        <taxon>Spermatophyta</taxon>
        <taxon>Magnoliopsida</taxon>
        <taxon>eudicotyledons</taxon>
        <taxon>Gunneridae</taxon>
        <taxon>Pentapetalae</taxon>
        <taxon>rosids</taxon>
        <taxon>fabids</taxon>
        <taxon>Fagales</taxon>
        <taxon>Myricaceae</taxon>
        <taxon>Morella</taxon>
    </lineage>
</organism>
<dbReference type="PANTHER" id="PTHR33710">
    <property type="entry name" value="BNAC02G09200D PROTEIN"/>
    <property type="match status" value="1"/>
</dbReference>
<dbReference type="EMBL" id="RXIC02000019">
    <property type="protein sequence ID" value="KAB1227941.1"/>
    <property type="molecule type" value="Genomic_DNA"/>
</dbReference>
<dbReference type="OrthoDB" id="692400at2759"/>
<proteinExistence type="predicted"/>
<dbReference type="AlphaFoldDB" id="A0A6A1WRL8"/>
<gene>
    <name evidence="1" type="ORF">CJ030_MR1G013821</name>
</gene>
<evidence type="ECO:0000313" key="1">
    <source>
        <dbReference type="EMBL" id="KAB1227941.1"/>
    </source>
</evidence>
<accession>A0A6A1WRL8</accession>
<reference evidence="1 2" key="1">
    <citation type="journal article" date="2019" name="Plant Biotechnol. J.">
        <title>The red bayberry genome and genetic basis of sex determination.</title>
        <authorList>
            <person name="Jia H.M."/>
            <person name="Jia H.J."/>
            <person name="Cai Q.L."/>
            <person name="Wang Y."/>
            <person name="Zhao H.B."/>
            <person name="Yang W.F."/>
            <person name="Wang G.Y."/>
            <person name="Li Y.H."/>
            <person name="Zhan D.L."/>
            <person name="Shen Y.T."/>
            <person name="Niu Q.F."/>
            <person name="Chang L."/>
            <person name="Qiu J."/>
            <person name="Zhao L."/>
            <person name="Xie H.B."/>
            <person name="Fu W.Y."/>
            <person name="Jin J."/>
            <person name="Li X.W."/>
            <person name="Jiao Y."/>
            <person name="Zhou C.C."/>
            <person name="Tu T."/>
            <person name="Chai C.Y."/>
            <person name="Gao J.L."/>
            <person name="Fan L.J."/>
            <person name="van de Weg E."/>
            <person name="Wang J.Y."/>
            <person name="Gao Z.S."/>
        </authorList>
    </citation>
    <scope>NUCLEOTIDE SEQUENCE [LARGE SCALE GENOMIC DNA]</scope>
    <source>
        <tissue evidence="1">Leaves</tissue>
    </source>
</reference>
<dbReference type="Proteomes" id="UP000516437">
    <property type="component" value="Chromosome 1"/>
</dbReference>
<keyword evidence="2" id="KW-1185">Reference proteome</keyword>
<comment type="caution">
    <text evidence="1">The sequence shown here is derived from an EMBL/GenBank/DDBJ whole genome shotgun (WGS) entry which is preliminary data.</text>
</comment>